<dbReference type="Gene3D" id="1.20.1540.10">
    <property type="entry name" value="Rhomboid-like"/>
    <property type="match status" value="1"/>
</dbReference>
<keyword evidence="3 7" id="KW-0812">Transmembrane</keyword>
<comment type="caution">
    <text evidence="9">The sequence shown here is derived from an EMBL/GenBank/DDBJ whole genome shotgun (WGS) entry which is preliminary data.</text>
</comment>
<name>A0A178LT34_MYCIR</name>
<proteinExistence type="inferred from homology"/>
<dbReference type="Pfam" id="PF01694">
    <property type="entry name" value="Rhomboid"/>
    <property type="match status" value="1"/>
</dbReference>
<protein>
    <submittedName>
        <fullName evidence="9">Rhomboid family intramembrane serine protease</fullName>
    </submittedName>
</protein>
<evidence type="ECO:0000256" key="2">
    <source>
        <dbReference type="ARBA" id="ARBA00009045"/>
    </source>
</evidence>
<dbReference type="InterPro" id="IPR050925">
    <property type="entry name" value="Rhomboid_protease_S54"/>
</dbReference>
<feature type="domain" description="Peptidase S54 rhomboid" evidence="8">
    <location>
        <begin position="112"/>
        <end position="246"/>
    </location>
</feature>
<comment type="subcellular location">
    <subcellularLocation>
        <location evidence="1">Membrane</location>
        <topology evidence="1">Multi-pass membrane protein</topology>
    </subcellularLocation>
</comment>
<dbReference type="InterPro" id="IPR035952">
    <property type="entry name" value="Rhomboid-like_sf"/>
</dbReference>
<dbReference type="RefSeq" id="WP_064282893.1">
    <property type="nucleotide sequence ID" value="NZ_LWCS01000031.1"/>
</dbReference>
<dbReference type="PANTHER" id="PTHR43731">
    <property type="entry name" value="RHOMBOID PROTEASE"/>
    <property type="match status" value="1"/>
</dbReference>
<evidence type="ECO:0000256" key="1">
    <source>
        <dbReference type="ARBA" id="ARBA00004141"/>
    </source>
</evidence>
<dbReference type="SUPFAM" id="SSF57845">
    <property type="entry name" value="B-box zinc-binding domain"/>
    <property type="match status" value="1"/>
</dbReference>
<dbReference type="PANTHER" id="PTHR43731:SF14">
    <property type="entry name" value="PRESENILIN-ASSOCIATED RHOMBOID-LIKE PROTEIN, MITOCHONDRIAL"/>
    <property type="match status" value="1"/>
</dbReference>
<comment type="similarity">
    <text evidence="2">Belongs to the peptidase S54 family.</text>
</comment>
<feature type="transmembrane region" description="Helical" evidence="7">
    <location>
        <begin position="229"/>
        <end position="249"/>
    </location>
</feature>
<feature type="transmembrane region" description="Helical" evidence="7">
    <location>
        <begin position="151"/>
        <end position="170"/>
    </location>
</feature>
<dbReference type="eggNOG" id="COG0705">
    <property type="taxonomic scope" value="Bacteria"/>
</dbReference>
<sequence>MSYQYPPQQQIPTCYRHPDRQTYVRCTRCNRFICPECMRNAAVGHQCADCVGEGARSVRSATNVFGAQRPTSLTPVVTYVLIGINLLVFALQMASPELERALAVWPPAVADGEVYRLLTSAFMHFGLTHIAFNMLALYFVGPPLEIALGRLRFIALYLLSALGGSVLVYLLTFNSLTAGASGAVFGLFGATFVVGKRLNMDTRSVLMIIALNLAFTFVYPLITSQNISWQGHIGGLVTGAVVAAAFAYAPRQQRTLVQGAAAAALLVVFVGLVVWRTADLRALMGL</sequence>
<evidence type="ECO:0000313" key="10">
    <source>
        <dbReference type="Proteomes" id="UP000078396"/>
    </source>
</evidence>
<dbReference type="GO" id="GO:0006508">
    <property type="term" value="P:proteolysis"/>
    <property type="evidence" value="ECO:0007669"/>
    <property type="project" value="UniProtKB-KW"/>
</dbReference>
<dbReference type="GO" id="GO:0016020">
    <property type="term" value="C:membrane"/>
    <property type="evidence" value="ECO:0007669"/>
    <property type="project" value="UniProtKB-SubCell"/>
</dbReference>
<evidence type="ECO:0000256" key="6">
    <source>
        <dbReference type="ARBA" id="ARBA00023136"/>
    </source>
</evidence>
<evidence type="ECO:0000256" key="5">
    <source>
        <dbReference type="ARBA" id="ARBA00022989"/>
    </source>
</evidence>
<gene>
    <name evidence="9" type="ORF">A4X20_24135</name>
</gene>
<evidence type="ECO:0000256" key="3">
    <source>
        <dbReference type="ARBA" id="ARBA00022692"/>
    </source>
</evidence>
<organism evidence="9 10">
    <name type="scientific">Mycolicibacterium iranicum</name>
    <name type="common">Mycobacterium iranicum</name>
    <dbReference type="NCBI Taxonomy" id="912594"/>
    <lineage>
        <taxon>Bacteria</taxon>
        <taxon>Bacillati</taxon>
        <taxon>Actinomycetota</taxon>
        <taxon>Actinomycetes</taxon>
        <taxon>Mycobacteriales</taxon>
        <taxon>Mycobacteriaceae</taxon>
        <taxon>Mycolicibacterium</taxon>
    </lineage>
</organism>
<keyword evidence="4" id="KW-0378">Hydrolase</keyword>
<dbReference type="InterPro" id="IPR022764">
    <property type="entry name" value="Peptidase_S54_rhomboid_dom"/>
</dbReference>
<evidence type="ECO:0000313" key="9">
    <source>
        <dbReference type="EMBL" id="OAN37026.1"/>
    </source>
</evidence>
<feature type="transmembrane region" description="Helical" evidence="7">
    <location>
        <begin position="256"/>
        <end position="278"/>
    </location>
</feature>
<evidence type="ECO:0000259" key="8">
    <source>
        <dbReference type="Pfam" id="PF01694"/>
    </source>
</evidence>
<feature type="transmembrane region" description="Helical" evidence="7">
    <location>
        <begin position="205"/>
        <end position="223"/>
    </location>
</feature>
<feature type="transmembrane region" description="Helical" evidence="7">
    <location>
        <begin position="176"/>
        <end position="193"/>
    </location>
</feature>
<evidence type="ECO:0000256" key="4">
    <source>
        <dbReference type="ARBA" id="ARBA00022801"/>
    </source>
</evidence>
<keyword evidence="6 7" id="KW-0472">Membrane</keyword>
<feature type="transmembrane region" description="Helical" evidence="7">
    <location>
        <begin position="76"/>
        <end position="94"/>
    </location>
</feature>
<dbReference type="STRING" id="912594.AWC12_19560"/>
<keyword evidence="5 7" id="KW-1133">Transmembrane helix</keyword>
<dbReference type="AlphaFoldDB" id="A0A178LT34"/>
<dbReference type="Proteomes" id="UP000078396">
    <property type="component" value="Unassembled WGS sequence"/>
</dbReference>
<reference evidence="9 10" key="1">
    <citation type="submission" date="2016-04" db="EMBL/GenBank/DDBJ databases">
        <title>Draft Genome Sequences of Staphylococcus capitis Strain H36, S. capitis Strain H65, S. cohnii Strain H62, S. hominis Strain H69, Mycobacterium iranicum Strain H39, Plantibacter sp. Strain H53, Pseudomonas oryzihabitans Strain H72, and Microbacterium sp. Strain H83, isolated from residential settings.</title>
        <authorList>
            <person name="Lymperopoulou D."/>
            <person name="Adams R.I."/>
            <person name="Lindow S."/>
            <person name="Coil D.A."/>
            <person name="Jospin G."/>
            <person name="Eisen J.A."/>
        </authorList>
    </citation>
    <scope>NUCLEOTIDE SEQUENCE [LARGE SCALE GENOMIC DNA]</scope>
    <source>
        <strain evidence="9 10">H39</strain>
    </source>
</reference>
<keyword evidence="9" id="KW-0645">Protease</keyword>
<accession>A0A178LT34</accession>
<dbReference type="SUPFAM" id="SSF144091">
    <property type="entry name" value="Rhomboid-like"/>
    <property type="match status" value="1"/>
</dbReference>
<dbReference type="OrthoDB" id="9807874at2"/>
<dbReference type="EMBL" id="LWCS01000031">
    <property type="protein sequence ID" value="OAN37026.1"/>
    <property type="molecule type" value="Genomic_DNA"/>
</dbReference>
<evidence type="ECO:0000256" key="7">
    <source>
        <dbReference type="SAM" id="Phobius"/>
    </source>
</evidence>
<dbReference type="GO" id="GO:0004252">
    <property type="term" value="F:serine-type endopeptidase activity"/>
    <property type="evidence" value="ECO:0007669"/>
    <property type="project" value="InterPro"/>
</dbReference>
<feature type="transmembrane region" description="Helical" evidence="7">
    <location>
        <begin position="114"/>
        <end position="139"/>
    </location>
</feature>